<comment type="caution">
    <text evidence="2">The sequence shown here is derived from an EMBL/GenBank/DDBJ whole genome shotgun (WGS) entry which is preliminary data.</text>
</comment>
<evidence type="ECO:0000313" key="2">
    <source>
        <dbReference type="EMBL" id="KKM14726.1"/>
    </source>
</evidence>
<proteinExistence type="predicted"/>
<dbReference type="AlphaFoldDB" id="A0A0F9HH16"/>
<keyword evidence="1" id="KW-1133">Transmembrane helix</keyword>
<dbReference type="EMBL" id="LAZR01015081">
    <property type="protein sequence ID" value="KKM14726.1"/>
    <property type="molecule type" value="Genomic_DNA"/>
</dbReference>
<protein>
    <submittedName>
        <fullName evidence="2">Uncharacterized protein</fullName>
    </submittedName>
</protein>
<reference evidence="2" key="1">
    <citation type="journal article" date="2015" name="Nature">
        <title>Complex archaea that bridge the gap between prokaryotes and eukaryotes.</title>
        <authorList>
            <person name="Spang A."/>
            <person name="Saw J.H."/>
            <person name="Jorgensen S.L."/>
            <person name="Zaremba-Niedzwiedzka K."/>
            <person name="Martijn J."/>
            <person name="Lind A.E."/>
            <person name="van Eijk R."/>
            <person name="Schleper C."/>
            <person name="Guy L."/>
            <person name="Ettema T.J."/>
        </authorList>
    </citation>
    <scope>NUCLEOTIDE SEQUENCE</scope>
</reference>
<sequence length="81" mass="8779">MSDDQFTTLLIVIATLGLGLMFRELITLVIVATGAGLACVVVAICAGVTMLTITICESIGNACRWLKRLCSDAWAWWRTTD</sequence>
<gene>
    <name evidence="2" type="ORF">LCGC14_1703210</name>
</gene>
<feature type="transmembrane region" description="Helical" evidence="1">
    <location>
        <begin position="6"/>
        <end position="22"/>
    </location>
</feature>
<accession>A0A0F9HH16</accession>
<feature type="transmembrane region" description="Helical" evidence="1">
    <location>
        <begin position="29"/>
        <end position="53"/>
    </location>
</feature>
<keyword evidence="1" id="KW-0812">Transmembrane</keyword>
<evidence type="ECO:0000256" key="1">
    <source>
        <dbReference type="SAM" id="Phobius"/>
    </source>
</evidence>
<keyword evidence="1" id="KW-0472">Membrane</keyword>
<name>A0A0F9HH16_9ZZZZ</name>
<organism evidence="2">
    <name type="scientific">marine sediment metagenome</name>
    <dbReference type="NCBI Taxonomy" id="412755"/>
    <lineage>
        <taxon>unclassified sequences</taxon>
        <taxon>metagenomes</taxon>
        <taxon>ecological metagenomes</taxon>
    </lineage>
</organism>